<dbReference type="RefSeq" id="WP_369744915.1">
    <property type="nucleotide sequence ID" value="NZ_CP165735.1"/>
</dbReference>
<dbReference type="AlphaFoldDB" id="A0AB39YLS9"/>
<evidence type="ECO:0000256" key="1">
    <source>
        <dbReference type="SAM" id="Phobius"/>
    </source>
</evidence>
<evidence type="ECO:0000313" key="3">
    <source>
        <dbReference type="EMBL" id="XDV70481.1"/>
    </source>
</evidence>
<dbReference type="EMBL" id="CP165735">
    <property type="protein sequence ID" value="XDV70481.1"/>
    <property type="molecule type" value="Genomic_DNA"/>
</dbReference>
<dbReference type="Pfam" id="PF02698">
    <property type="entry name" value="DUF218"/>
    <property type="match status" value="1"/>
</dbReference>
<sequence>MPLKIAPATRAIGVFVGACLLAAVLWLIAAFQFFYDPPQATPHRTDAIVVLGGMSKERLPVAQKLQKKLDIPVLVVSTTGLAGNVEGDALCDEDQDDPDLVCFRPSPLNTRGEAEALRDLIADHGWKSVTVVTSEYHVMRAGTLIEQCTSAEVQMVGSQPDLSAGAWLDRFVVESGGLMDTWMRPECSSSWSRLHGLGRYDKTSNAISIAVGFEVKALHRFCKLFGYMKVPVKLLSFRDPARHPFAIGPRSHPTSPRILRGHF</sequence>
<evidence type="ECO:0000259" key="2">
    <source>
        <dbReference type="Pfam" id="PF02698"/>
    </source>
</evidence>
<feature type="transmembrane region" description="Helical" evidence="1">
    <location>
        <begin position="12"/>
        <end position="35"/>
    </location>
</feature>
<protein>
    <submittedName>
        <fullName evidence="3">YdcF family protein</fullName>
    </submittedName>
</protein>
<dbReference type="CDD" id="cd06259">
    <property type="entry name" value="YdcF-like"/>
    <property type="match status" value="1"/>
</dbReference>
<keyword evidence="1" id="KW-0472">Membrane</keyword>
<feature type="domain" description="DUF218" evidence="2">
    <location>
        <begin position="46"/>
        <end position="151"/>
    </location>
</feature>
<keyword evidence="1" id="KW-1133">Transmembrane helix</keyword>
<proteinExistence type="predicted"/>
<name>A0AB39YLS9_9MICC</name>
<organism evidence="3">
    <name type="scientific">Paenarthrobacter sp. AMU7</name>
    <dbReference type="NCBI Taxonomy" id="3162492"/>
    <lineage>
        <taxon>Bacteria</taxon>
        <taxon>Bacillati</taxon>
        <taxon>Actinomycetota</taxon>
        <taxon>Actinomycetes</taxon>
        <taxon>Micrococcales</taxon>
        <taxon>Micrococcaceae</taxon>
        <taxon>Paenarthrobacter</taxon>
    </lineage>
</organism>
<accession>A0AB39YLS9</accession>
<dbReference type="InterPro" id="IPR003848">
    <property type="entry name" value="DUF218"/>
</dbReference>
<gene>
    <name evidence="3" type="ORF">ABQM86_16160</name>
</gene>
<reference evidence="3" key="1">
    <citation type="submission" date="2024-07" db="EMBL/GenBank/DDBJ databases">
        <authorList>
            <person name="Li J."/>
            <person name="Wei H."/>
            <person name="Ma J."/>
        </authorList>
    </citation>
    <scope>NUCLEOTIDE SEQUENCE</scope>
    <source>
        <strain evidence="3">AMU7</strain>
    </source>
</reference>
<keyword evidence="1" id="KW-0812">Transmembrane</keyword>